<evidence type="ECO:0000256" key="2">
    <source>
        <dbReference type="ARBA" id="ARBA00023015"/>
    </source>
</evidence>
<dbReference type="RefSeq" id="WP_090026210.1">
    <property type="nucleotide sequence ID" value="NZ_FNEB01000001.1"/>
</dbReference>
<evidence type="ECO:0000256" key="4">
    <source>
        <dbReference type="ARBA" id="ARBA00023159"/>
    </source>
</evidence>
<dbReference type="OrthoDB" id="9775392at2"/>
<keyword evidence="3" id="KW-0238">DNA-binding</keyword>
<dbReference type="STRING" id="490829.SAMN05421850_101545"/>
<dbReference type="GO" id="GO:0032993">
    <property type="term" value="C:protein-DNA complex"/>
    <property type="evidence" value="ECO:0007669"/>
    <property type="project" value="TreeGrafter"/>
</dbReference>
<name>A0A1G8HKC7_9RHOB</name>
<proteinExistence type="inferred from homology"/>
<dbReference type="PRINTS" id="PR00039">
    <property type="entry name" value="HTHLYSR"/>
</dbReference>
<dbReference type="PANTHER" id="PTHR30346">
    <property type="entry name" value="TRANSCRIPTIONAL DUAL REGULATOR HCAR-RELATED"/>
    <property type="match status" value="1"/>
</dbReference>
<dbReference type="GO" id="GO:0003677">
    <property type="term" value="F:DNA binding"/>
    <property type="evidence" value="ECO:0007669"/>
    <property type="project" value="UniProtKB-KW"/>
</dbReference>
<keyword evidence="5" id="KW-0804">Transcription</keyword>
<dbReference type="Gene3D" id="3.40.190.10">
    <property type="entry name" value="Periplasmic binding protein-like II"/>
    <property type="match status" value="2"/>
</dbReference>
<dbReference type="PROSITE" id="PS50931">
    <property type="entry name" value="HTH_LYSR"/>
    <property type="match status" value="1"/>
</dbReference>
<keyword evidence="8" id="KW-1185">Reference proteome</keyword>
<dbReference type="PANTHER" id="PTHR30346:SF26">
    <property type="entry name" value="HYDROGEN PEROXIDE-INDUCIBLE GENES ACTIVATOR"/>
    <property type="match status" value="1"/>
</dbReference>
<sequence>MTLQADLPSMRQLRYFVALADSGQYRRAAEKIGISQPSLSLQISALEEVLRLRLVERRRGGIILTPGGREVLRHAREILSRTEDMTSLARSLQSGMLGTLRLGSTPTIGPYMLPGVVKYLHEAHPDLKLAARDGPPRDVVEDLLAGRHDVIVTQLPLAAADLSVRRLYREPLLLAVAADHPLAAKAKLDHADLSGVDLLALDPSFALHGQVAALCRDTGARMRGEYEGTSLDALRQMVAMNMGATLLPALYARSELSHSDGDVVVVPFRAGLYRTVGAAWRRSLGRPRLIEQFLAAADHVVASAYKGRVLQDRGAG</sequence>
<dbReference type="CDD" id="cd08411">
    <property type="entry name" value="PBP2_OxyR"/>
    <property type="match status" value="1"/>
</dbReference>
<dbReference type="Gene3D" id="1.10.10.10">
    <property type="entry name" value="Winged helix-like DNA-binding domain superfamily/Winged helix DNA-binding domain"/>
    <property type="match status" value="1"/>
</dbReference>
<keyword evidence="4" id="KW-0010">Activator</keyword>
<comment type="similarity">
    <text evidence="1">Belongs to the LysR transcriptional regulatory family.</text>
</comment>
<dbReference type="Pfam" id="PF03466">
    <property type="entry name" value="LysR_substrate"/>
    <property type="match status" value="1"/>
</dbReference>
<evidence type="ECO:0000259" key="6">
    <source>
        <dbReference type="PROSITE" id="PS50931"/>
    </source>
</evidence>
<dbReference type="GO" id="GO:0003700">
    <property type="term" value="F:DNA-binding transcription factor activity"/>
    <property type="evidence" value="ECO:0007669"/>
    <property type="project" value="InterPro"/>
</dbReference>
<dbReference type="Proteomes" id="UP000199340">
    <property type="component" value="Unassembled WGS sequence"/>
</dbReference>
<evidence type="ECO:0000313" key="7">
    <source>
        <dbReference type="EMBL" id="SDI07055.1"/>
    </source>
</evidence>
<evidence type="ECO:0000256" key="3">
    <source>
        <dbReference type="ARBA" id="ARBA00023125"/>
    </source>
</evidence>
<dbReference type="InterPro" id="IPR000847">
    <property type="entry name" value="LysR_HTH_N"/>
</dbReference>
<accession>A0A1G8HKC7</accession>
<dbReference type="Pfam" id="PF00126">
    <property type="entry name" value="HTH_1"/>
    <property type="match status" value="1"/>
</dbReference>
<evidence type="ECO:0000256" key="1">
    <source>
        <dbReference type="ARBA" id="ARBA00009437"/>
    </source>
</evidence>
<dbReference type="AlphaFoldDB" id="A0A1G8HKC7"/>
<feature type="domain" description="HTH lysR-type" evidence="6">
    <location>
        <begin position="8"/>
        <end position="65"/>
    </location>
</feature>
<dbReference type="EMBL" id="FNEB01000001">
    <property type="protein sequence ID" value="SDI07055.1"/>
    <property type="molecule type" value="Genomic_DNA"/>
</dbReference>
<dbReference type="InterPro" id="IPR005119">
    <property type="entry name" value="LysR_subst-bd"/>
</dbReference>
<evidence type="ECO:0000313" key="8">
    <source>
        <dbReference type="Proteomes" id="UP000199340"/>
    </source>
</evidence>
<protein>
    <submittedName>
        <fullName evidence="7">LysR family transcriptional regulator, hydrogen peroxide-inducible genes activator</fullName>
    </submittedName>
</protein>
<organism evidence="7 8">
    <name type="scientific">Lutimaribacter saemankumensis</name>
    <dbReference type="NCBI Taxonomy" id="490829"/>
    <lineage>
        <taxon>Bacteria</taxon>
        <taxon>Pseudomonadati</taxon>
        <taxon>Pseudomonadota</taxon>
        <taxon>Alphaproteobacteria</taxon>
        <taxon>Rhodobacterales</taxon>
        <taxon>Roseobacteraceae</taxon>
        <taxon>Lutimaribacter</taxon>
    </lineage>
</organism>
<dbReference type="SUPFAM" id="SSF46785">
    <property type="entry name" value="Winged helix' DNA-binding domain"/>
    <property type="match status" value="1"/>
</dbReference>
<dbReference type="InterPro" id="IPR036390">
    <property type="entry name" value="WH_DNA-bd_sf"/>
</dbReference>
<keyword evidence="2" id="KW-0805">Transcription regulation</keyword>
<evidence type="ECO:0000256" key="5">
    <source>
        <dbReference type="ARBA" id="ARBA00023163"/>
    </source>
</evidence>
<dbReference type="FunFam" id="1.10.10.10:FF:000001">
    <property type="entry name" value="LysR family transcriptional regulator"/>
    <property type="match status" value="1"/>
</dbReference>
<gene>
    <name evidence="7" type="ORF">SAMN05421850_101545</name>
</gene>
<dbReference type="SUPFAM" id="SSF53850">
    <property type="entry name" value="Periplasmic binding protein-like II"/>
    <property type="match status" value="1"/>
</dbReference>
<reference evidence="7 8" key="1">
    <citation type="submission" date="2016-10" db="EMBL/GenBank/DDBJ databases">
        <authorList>
            <person name="de Groot N.N."/>
        </authorList>
    </citation>
    <scope>NUCLEOTIDE SEQUENCE [LARGE SCALE GENOMIC DNA]</scope>
    <source>
        <strain evidence="7 8">DSM 28010</strain>
    </source>
</reference>
<dbReference type="InterPro" id="IPR036388">
    <property type="entry name" value="WH-like_DNA-bd_sf"/>
</dbReference>